<dbReference type="PANTHER" id="PTHR42781">
    <property type="entry name" value="SPERMIDINE/PUTRESCINE IMPORT ATP-BINDING PROTEIN POTA"/>
    <property type="match status" value="1"/>
</dbReference>
<dbReference type="GO" id="GO:0015418">
    <property type="term" value="F:ABC-type quaternary ammonium compound transporting activity"/>
    <property type="evidence" value="ECO:0007669"/>
    <property type="project" value="UniProtKB-EC"/>
</dbReference>
<keyword evidence="1" id="KW-0813">Transport</keyword>
<evidence type="ECO:0000313" key="6">
    <source>
        <dbReference type="EMBL" id="RNL87615.1"/>
    </source>
</evidence>
<keyword evidence="7" id="KW-1185">Reference proteome</keyword>
<evidence type="ECO:0000313" key="7">
    <source>
        <dbReference type="Proteomes" id="UP000269198"/>
    </source>
</evidence>
<reference evidence="6 7" key="1">
    <citation type="submission" date="2018-11" db="EMBL/GenBank/DDBJ databases">
        <title>The genome draft of YIM 96095.</title>
        <authorList>
            <person name="Tang S.-K."/>
            <person name="Chunyu W.-X."/>
            <person name="Feng Y.-Z."/>
        </authorList>
    </citation>
    <scope>NUCLEOTIDE SEQUENCE [LARGE SCALE GENOMIC DNA]</scope>
    <source>
        <strain evidence="6 7">YIM 96095</strain>
    </source>
</reference>
<dbReference type="SMART" id="SM00382">
    <property type="entry name" value="AAA"/>
    <property type="match status" value="1"/>
</dbReference>
<dbReference type="RefSeq" id="WP_123199480.1">
    <property type="nucleotide sequence ID" value="NZ_RJMB01000001.1"/>
</dbReference>
<dbReference type="InterPro" id="IPR027417">
    <property type="entry name" value="P-loop_NTPase"/>
</dbReference>
<feature type="domain" description="ABC transporter" evidence="5">
    <location>
        <begin position="14"/>
        <end position="258"/>
    </location>
</feature>
<proteinExistence type="predicted"/>
<dbReference type="Pfam" id="PF08402">
    <property type="entry name" value="TOBE_2"/>
    <property type="match status" value="1"/>
</dbReference>
<dbReference type="GO" id="GO:0043190">
    <property type="term" value="C:ATP-binding cassette (ABC) transporter complex"/>
    <property type="evidence" value="ECO:0007669"/>
    <property type="project" value="InterPro"/>
</dbReference>
<keyword evidence="3 6" id="KW-0067">ATP-binding</keyword>
<dbReference type="AlphaFoldDB" id="A0A3N0EI98"/>
<evidence type="ECO:0000256" key="4">
    <source>
        <dbReference type="ARBA" id="ARBA00066388"/>
    </source>
</evidence>
<dbReference type="InterPro" id="IPR050093">
    <property type="entry name" value="ABC_SmlMolc_Importer"/>
</dbReference>
<dbReference type="InterPro" id="IPR013611">
    <property type="entry name" value="Transp-assoc_OB_typ2"/>
</dbReference>
<comment type="caution">
    <text evidence="6">The sequence shown here is derived from an EMBL/GenBank/DDBJ whole genome shotgun (WGS) entry which is preliminary data.</text>
</comment>
<keyword evidence="2" id="KW-0547">Nucleotide-binding</keyword>
<dbReference type="Proteomes" id="UP000269198">
    <property type="component" value="Unassembled WGS sequence"/>
</dbReference>
<dbReference type="InterPro" id="IPR003439">
    <property type="entry name" value="ABC_transporter-like_ATP-bd"/>
</dbReference>
<dbReference type="EC" id="7.6.2.9" evidence="4"/>
<dbReference type="OrthoDB" id="7838608at2"/>
<name>A0A3N0EI98_9ACTN</name>
<dbReference type="PROSITE" id="PS50893">
    <property type="entry name" value="ABC_TRANSPORTER_2"/>
    <property type="match status" value="1"/>
</dbReference>
<accession>A0A3N0EI98</accession>
<evidence type="ECO:0000256" key="2">
    <source>
        <dbReference type="ARBA" id="ARBA00022741"/>
    </source>
</evidence>
<sequence length="380" mass="41019">MSDLAPHEGRDPVVRVENLEKGFRRRDGSTVPAIDGVSFDVGPGDFLVLLGPSGCGKTTLLRSIAGLETPDTGAISFDGRPQFAGDRQINVAPEKRGVSMVFQSYALWPHMTAFSNVAYPLESRRSGKRNKTEIATRVRETLALVGIGELEQQYVAQMSGGQQQRVALARALVSNDSLVLFDEPLSNVDAKVREQLRIELLALQRDLGFAAIFVTHDQDEAMQLGTRIAVLQEGRLAQLASPLEVYTRPANRYVAQFVGTMNESLGTVTAIKGETAEVDTGIGTLTGRLNGDSIAVGDRVAAMWRPESGTMTNTDPVAANRLRGTLKASMFVGAYTEQVVDVAGQDLRVQVPGPNVLDTGADVWVEVPEVDLLVMPVEDT</sequence>
<dbReference type="PROSITE" id="PS00211">
    <property type="entry name" value="ABC_TRANSPORTER_1"/>
    <property type="match status" value="1"/>
</dbReference>
<gene>
    <name evidence="6" type="ORF">EFW17_02070</name>
</gene>
<organism evidence="6 7">
    <name type="scientific">Halostreptopolyspora alba</name>
    <dbReference type="NCBI Taxonomy" id="2487137"/>
    <lineage>
        <taxon>Bacteria</taxon>
        <taxon>Bacillati</taxon>
        <taxon>Actinomycetota</taxon>
        <taxon>Actinomycetes</taxon>
        <taxon>Streptosporangiales</taxon>
        <taxon>Nocardiopsidaceae</taxon>
        <taxon>Halostreptopolyspora</taxon>
    </lineage>
</organism>
<dbReference type="InterPro" id="IPR017871">
    <property type="entry name" value="ABC_transporter-like_CS"/>
</dbReference>
<protein>
    <recommendedName>
        <fullName evidence="4">ABC-type quaternary amine transporter</fullName>
        <ecNumber evidence="4">7.6.2.9</ecNumber>
    </recommendedName>
</protein>
<dbReference type="EMBL" id="RJMB01000001">
    <property type="protein sequence ID" value="RNL87615.1"/>
    <property type="molecule type" value="Genomic_DNA"/>
</dbReference>
<dbReference type="SUPFAM" id="SSF52540">
    <property type="entry name" value="P-loop containing nucleoside triphosphate hydrolases"/>
    <property type="match status" value="1"/>
</dbReference>
<dbReference type="Pfam" id="PF00005">
    <property type="entry name" value="ABC_tran"/>
    <property type="match status" value="1"/>
</dbReference>
<evidence type="ECO:0000259" key="5">
    <source>
        <dbReference type="PROSITE" id="PS50893"/>
    </source>
</evidence>
<dbReference type="InterPro" id="IPR003593">
    <property type="entry name" value="AAA+_ATPase"/>
</dbReference>
<dbReference type="GO" id="GO:0005524">
    <property type="term" value="F:ATP binding"/>
    <property type="evidence" value="ECO:0007669"/>
    <property type="project" value="UniProtKB-KW"/>
</dbReference>
<evidence type="ECO:0000256" key="1">
    <source>
        <dbReference type="ARBA" id="ARBA00022448"/>
    </source>
</evidence>
<dbReference type="InterPro" id="IPR008995">
    <property type="entry name" value="Mo/tungstate-bd_C_term_dom"/>
</dbReference>
<dbReference type="FunFam" id="3.40.50.300:FF:000425">
    <property type="entry name" value="Probable ABC transporter, ATP-binding subunit"/>
    <property type="match status" value="1"/>
</dbReference>
<evidence type="ECO:0000256" key="3">
    <source>
        <dbReference type="ARBA" id="ARBA00022840"/>
    </source>
</evidence>
<dbReference type="Gene3D" id="3.40.50.300">
    <property type="entry name" value="P-loop containing nucleotide triphosphate hydrolases"/>
    <property type="match status" value="1"/>
</dbReference>
<dbReference type="SUPFAM" id="SSF50331">
    <property type="entry name" value="MOP-like"/>
    <property type="match status" value="1"/>
</dbReference>
<dbReference type="GO" id="GO:0016887">
    <property type="term" value="F:ATP hydrolysis activity"/>
    <property type="evidence" value="ECO:0007669"/>
    <property type="project" value="InterPro"/>
</dbReference>
<dbReference type="PANTHER" id="PTHR42781:SF4">
    <property type="entry name" value="SPERMIDINE_PUTRESCINE IMPORT ATP-BINDING PROTEIN POTA"/>
    <property type="match status" value="1"/>
</dbReference>